<sequence length="68" mass="7963">MYHFLIQRLLVDNLCLSKILQKFGAHLLWKALQVLLCKRSNITEQLLRLSNTTITQLICNYHTHPSSQ</sequence>
<evidence type="ECO:0000313" key="1">
    <source>
        <dbReference type="EMBL" id="OAY34746.1"/>
    </source>
</evidence>
<proteinExistence type="predicted"/>
<reference evidence="1" key="1">
    <citation type="submission" date="2016-02" db="EMBL/GenBank/DDBJ databases">
        <title>WGS assembly of Manihot esculenta.</title>
        <authorList>
            <person name="Bredeson J.V."/>
            <person name="Prochnik S.E."/>
            <person name="Lyons J.B."/>
            <person name="Schmutz J."/>
            <person name="Grimwood J."/>
            <person name="Vrebalov J."/>
            <person name="Bart R.S."/>
            <person name="Amuge T."/>
            <person name="Ferguson M.E."/>
            <person name="Green R."/>
            <person name="Putnam N."/>
            <person name="Stites J."/>
            <person name="Rounsley S."/>
            <person name="Rokhsar D.S."/>
        </authorList>
    </citation>
    <scope>NUCLEOTIDE SEQUENCE [LARGE SCALE GENOMIC DNA]</scope>
    <source>
        <tissue evidence="1">Leaf</tissue>
    </source>
</reference>
<accession>A0A2C9UTI8</accession>
<dbReference type="AlphaFoldDB" id="A0A2C9UTI8"/>
<gene>
    <name evidence="1" type="ORF">MANES_12G043900</name>
</gene>
<protein>
    <submittedName>
        <fullName evidence="1">Uncharacterized protein</fullName>
    </submittedName>
</protein>
<dbReference type="EMBL" id="CM004398">
    <property type="protein sequence ID" value="OAY34746.1"/>
    <property type="molecule type" value="Genomic_DNA"/>
</dbReference>
<organism evidence="1">
    <name type="scientific">Manihot esculenta</name>
    <name type="common">Cassava</name>
    <name type="synonym">Jatropha manihot</name>
    <dbReference type="NCBI Taxonomy" id="3983"/>
    <lineage>
        <taxon>Eukaryota</taxon>
        <taxon>Viridiplantae</taxon>
        <taxon>Streptophyta</taxon>
        <taxon>Embryophyta</taxon>
        <taxon>Tracheophyta</taxon>
        <taxon>Spermatophyta</taxon>
        <taxon>Magnoliopsida</taxon>
        <taxon>eudicotyledons</taxon>
        <taxon>Gunneridae</taxon>
        <taxon>Pentapetalae</taxon>
        <taxon>rosids</taxon>
        <taxon>fabids</taxon>
        <taxon>Malpighiales</taxon>
        <taxon>Euphorbiaceae</taxon>
        <taxon>Crotonoideae</taxon>
        <taxon>Manihoteae</taxon>
        <taxon>Manihot</taxon>
    </lineage>
</organism>
<name>A0A2C9UTI8_MANES</name>